<dbReference type="PANTHER" id="PTHR44259">
    <property type="entry name" value="OS07G0183000 PROTEIN-RELATED"/>
    <property type="match status" value="1"/>
</dbReference>
<dbReference type="Pfam" id="PF03478">
    <property type="entry name" value="Beta-prop_KIB1-4"/>
    <property type="match status" value="1"/>
</dbReference>
<sequence length="387" mass="44173">MALQIAMPKLEWSDLPTDLLGLILKKLDLFDLFRFRWVCCSWNLAVQSYMASHSYTSPPQNPWLMRLDEDDGKANISFLSQEGNKVFQVNNVFGELAWCFGSTKGWLVILDRTKILNLVNPLSGGKIQLPLVPKYNGLDYYPKKYNGRLPTRPYITKAVLLSDPTRTKDFAIVVRYRYIGRLTFCKFGDNKWTEFGGKKYHDMICHSSNGQLVVAYGNLVVEVWDFQGAFPTKVGRFRSSSRPLVPPQVKTLVGTVVHSKMAKDLYFQFYLVESMGEILVLLRLAFLYTGTEDSSTFTFAAFKVDYSGKEFGMVYNLVGRALFISRNESVSTTTHPQYKENSIYFTEDYYPNDNARKIGVCNLGDAITNIIDIQPSNCSWCTWFVPS</sequence>
<dbReference type="SMART" id="SM00256">
    <property type="entry name" value="FBOX"/>
    <property type="match status" value="1"/>
</dbReference>
<dbReference type="Gene3D" id="1.20.1280.50">
    <property type="match status" value="1"/>
</dbReference>
<dbReference type="AlphaFoldDB" id="A0A8K0HIX0"/>
<protein>
    <recommendedName>
        <fullName evidence="1">F-box domain-containing protein</fullName>
    </recommendedName>
</protein>
<evidence type="ECO:0000313" key="2">
    <source>
        <dbReference type="EMBL" id="KAF3453646.1"/>
    </source>
</evidence>
<evidence type="ECO:0000259" key="1">
    <source>
        <dbReference type="PROSITE" id="PS50181"/>
    </source>
</evidence>
<dbReference type="Proteomes" id="UP000796880">
    <property type="component" value="Unassembled WGS sequence"/>
</dbReference>
<keyword evidence="3" id="KW-1185">Reference proteome</keyword>
<dbReference type="Pfam" id="PF00646">
    <property type="entry name" value="F-box"/>
    <property type="match status" value="1"/>
</dbReference>
<dbReference type="InterPro" id="IPR001810">
    <property type="entry name" value="F-box_dom"/>
</dbReference>
<gene>
    <name evidence="2" type="ORF">FNV43_RR04087</name>
</gene>
<organism evidence="2 3">
    <name type="scientific">Rhamnella rubrinervis</name>
    <dbReference type="NCBI Taxonomy" id="2594499"/>
    <lineage>
        <taxon>Eukaryota</taxon>
        <taxon>Viridiplantae</taxon>
        <taxon>Streptophyta</taxon>
        <taxon>Embryophyta</taxon>
        <taxon>Tracheophyta</taxon>
        <taxon>Spermatophyta</taxon>
        <taxon>Magnoliopsida</taxon>
        <taxon>eudicotyledons</taxon>
        <taxon>Gunneridae</taxon>
        <taxon>Pentapetalae</taxon>
        <taxon>rosids</taxon>
        <taxon>fabids</taxon>
        <taxon>Rosales</taxon>
        <taxon>Rhamnaceae</taxon>
        <taxon>rhamnoid group</taxon>
        <taxon>Rhamneae</taxon>
        <taxon>Rhamnella</taxon>
    </lineage>
</organism>
<reference evidence="2" key="1">
    <citation type="submission" date="2020-03" db="EMBL/GenBank/DDBJ databases">
        <title>A high-quality chromosome-level genome assembly of a woody plant with both climbing and erect habits, Rhamnella rubrinervis.</title>
        <authorList>
            <person name="Lu Z."/>
            <person name="Yang Y."/>
            <person name="Zhu X."/>
            <person name="Sun Y."/>
        </authorList>
    </citation>
    <scope>NUCLEOTIDE SEQUENCE</scope>
    <source>
        <strain evidence="2">BYM</strain>
        <tissue evidence="2">Leaf</tissue>
    </source>
</reference>
<dbReference type="OrthoDB" id="1068419at2759"/>
<dbReference type="EMBL" id="VOIH02000002">
    <property type="protein sequence ID" value="KAF3453646.1"/>
    <property type="molecule type" value="Genomic_DNA"/>
</dbReference>
<dbReference type="InterPro" id="IPR050942">
    <property type="entry name" value="F-box_BR-signaling"/>
</dbReference>
<evidence type="ECO:0000313" key="3">
    <source>
        <dbReference type="Proteomes" id="UP000796880"/>
    </source>
</evidence>
<accession>A0A8K0HIX0</accession>
<dbReference type="PANTHER" id="PTHR44259:SF15">
    <property type="entry name" value="F-BOX PROTEIN KIB2-RELATED"/>
    <property type="match status" value="1"/>
</dbReference>
<dbReference type="PROSITE" id="PS50181">
    <property type="entry name" value="FBOX"/>
    <property type="match status" value="1"/>
</dbReference>
<dbReference type="InterPro" id="IPR005174">
    <property type="entry name" value="KIB1-4_b-propeller"/>
</dbReference>
<name>A0A8K0HIX0_9ROSA</name>
<proteinExistence type="predicted"/>
<dbReference type="InterPro" id="IPR036047">
    <property type="entry name" value="F-box-like_dom_sf"/>
</dbReference>
<comment type="caution">
    <text evidence="2">The sequence shown here is derived from an EMBL/GenBank/DDBJ whole genome shotgun (WGS) entry which is preliminary data.</text>
</comment>
<feature type="domain" description="F-box" evidence="1">
    <location>
        <begin position="9"/>
        <end position="58"/>
    </location>
</feature>
<dbReference type="SUPFAM" id="SSF81383">
    <property type="entry name" value="F-box domain"/>
    <property type="match status" value="1"/>
</dbReference>